<dbReference type="GO" id="GO:0006508">
    <property type="term" value="P:proteolysis"/>
    <property type="evidence" value="ECO:0007669"/>
    <property type="project" value="UniProtKB-KW"/>
</dbReference>
<dbReference type="PROSITE" id="PS00134">
    <property type="entry name" value="TRYPSIN_HIS"/>
    <property type="match status" value="1"/>
</dbReference>
<evidence type="ECO:0000256" key="6">
    <source>
        <dbReference type="ARBA" id="ARBA00023157"/>
    </source>
</evidence>
<reference evidence="14" key="1">
    <citation type="submission" date="2021-02" db="EMBL/GenBank/DDBJ databases">
        <authorList>
            <person name="Steward A R."/>
        </authorList>
    </citation>
    <scope>NUCLEOTIDE SEQUENCE</scope>
</reference>
<dbReference type="FunFam" id="2.40.10.10:FF:000036">
    <property type="entry name" value="Trypsin beta"/>
    <property type="match status" value="1"/>
</dbReference>
<evidence type="ECO:0000313" key="14">
    <source>
        <dbReference type="EMBL" id="CAF4836882.1"/>
    </source>
</evidence>
<dbReference type="OrthoDB" id="10051896at2759"/>
<dbReference type="InterPro" id="IPR043504">
    <property type="entry name" value="Peptidase_S1_PA_chymotrypsin"/>
</dbReference>
<evidence type="ECO:0000256" key="10">
    <source>
        <dbReference type="ARBA" id="ARBA00084094"/>
    </source>
</evidence>
<evidence type="ECO:0000256" key="5">
    <source>
        <dbReference type="ARBA" id="ARBA00022825"/>
    </source>
</evidence>
<dbReference type="InterPro" id="IPR001314">
    <property type="entry name" value="Peptidase_S1A"/>
</dbReference>
<comment type="caution">
    <text evidence="14">The sequence shown here is derived from an EMBL/GenBank/DDBJ whole genome shotgun (WGS) entry which is preliminary data.</text>
</comment>
<dbReference type="FunFam" id="2.40.10.10:FF:000068">
    <property type="entry name" value="transmembrane protease serine 2"/>
    <property type="match status" value="1"/>
</dbReference>
<dbReference type="EMBL" id="CAJOBZ010000012">
    <property type="protein sequence ID" value="CAF4836882.1"/>
    <property type="molecule type" value="Genomic_DNA"/>
</dbReference>
<dbReference type="GO" id="GO:0004252">
    <property type="term" value="F:serine-type endopeptidase activity"/>
    <property type="evidence" value="ECO:0007669"/>
    <property type="project" value="InterPro"/>
</dbReference>
<dbReference type="PROSITE" id="PS00135">
    <property type="entry name" value="TRYPSIN_SER"/>
    <property type="match status" value="1"/>
</dbReference>
<evidence type="ECO:0000256" key="9">
    <source>
        <dbReference type="ARBA" id="ARBA00055534"/>
    </source>
</evidence>
<evidence type="ECO:0000256" key="2">
    <source>
        <dbReference type="ARBA" id="ARBA00022656"/>
    </source>
</evidence>
<keyword evidence="6" id="KW-1015">Disulfide bond</keyword>
<dbReference type="Pfam" id="PF00089">
    <property type="entry name" value="Trypsin"/>
    <property type="match status" value="1"/>
</dbReference>
<evidence type="ECO:0000256" key="4">
    <source>
        <dbReference type="ARBA" id="ARBA00022801"/>
    </source>
</evidence>
<protein>
    <recommendedName>
        <fullName evidence="13">Peptidase S1 domain-containing protein</fullName>
    </recommendedName>
</protein>
<dbReference type="InterPro" id="IPR001254">
    <property type="entry name" value="Trypsin_dom"/>
</dbReference>
<dbReference type="PANTHER" id="PTHR24256">
    <property type="entry name" value="TRYPTASE-RELATED"/>
    <property type="match status" value="1"/>
</dbReference>
<evidence type="ECO:0000256" key="1">
    <source>
        <dbReference type="ARBA" id="ARBA00004239"/>
    </source>
</evidence>
<feature type="signal peptide" evidence="12">
    <location>
        <begin position="1"/>
        <end position="17"/>
    </location>
</feature>
<keyword evidence="3 11" id="KW-0645">Protease</keyword>
<dbReference type="Proteomes" id="UP000663880">
    <property type="component" value="Unassembled WGS sequence"/>
</dbReference>
<feature type="domain" description="Peptidase S1" evidence="13">
    <location>
        <begin position="31"/>
        <end position="268"/>
    </location>
</feature>
<keyword evidence="4 11" id="KW-0378">Hydrolase</keyword>
<dbReference type="Gene3D" id="2.40.10.10">
    <property type="entry name" value="Trypsin-like serine proteases"/>
    <property type="match status" value="1"/>
</dbReference>
<dbReference type="InterPro" id="IPR051487">
    <property type="entry name" value="Ser/Thr_Proteases_Immune/Dev"/>
</dbReference>
<gene>
    <name evidence="14" type="ORF">PMACD_LOCUS5759</name>
</gene>
<comment type="subcellular location">
    <subcellularLocation>
        <location evidence="1">Secreted</location>
        <location evidence="1">Extracellular space</location>
    </subcellularLocation>
</comment>
<evidence type="ECO:0000256" key="12">
    <source>
        <dbReference type="SAM" id="SignalP"/>
    </source>
</evidence>
<dbReference type="InterPro" id="IPR033116">
    <property type="entry name" value="TRYPSIN_SER"/>
</dbReference>
<dbReference type="GO" id="GO:0090729">
    <property type="term" value="F:toxin activity"/>
    <property type="evidence" value="ECO:0007669"/>
    <property type="project" value="UniProtKB-KW"/>
</dbReference>
<evidence type="ECO:0000256" key="11">
    <source>
        <dbReference type="RuleBase" id="RU363034"/>
    </source>
</evidence>
<evidence type="ECO:0000313" key="15">
    <source>
        <dbReference type="Proteomes" id="UP000663880"/>
    </source>
</evidence>
<keyword evidence="15" id="KW-1185">Reference proteome</keyword>
<dbReference type="AlphaFoldDB" id="A0A821R4R0"/>
<keyword evidence="5 11" id="KW-0720">Serine protease</keyword>
<accession>A0A821R4R0</accession>
<evidence type="ECO:0000256" key="7">
    <source>
        <dbReference type="ARBA" id="ARBA00023240"/>
    </source>
</evidence>
<dbReference type="InterPro" id="IPR009003">
    <property type="entry name" value="Peptidase_S1_PA"/>
</dbReference>
<proteinExistence type="inferred from homology"/>
<name>A0A821R4R0_9NEOP</name>
<comment type="similarity">
    <text evidence="8">Belongs to the peptidase S1 family. CLIP subfamily.</text>
</comment>
<keyword evidence="7" id="KW-1199">Hemostasis impairing toxin</keyword>
<evidence type="ECO:0000259" key="13">
    <source>
        <dbReference type="PROSITE" id="PS50240"/>
    </source>
</evidence>
<organism evidence="14 15">
    <name type="scientific">Pieris macdunnoughi</name>
    <dbReference type="NCBI Taxonomy" id="345717"/>
    <lineage>
        <taxon>Eukaryota</taxon>
        <taxon>Metazoa</taxon>
        <taxon>Ecdysozoa</taxon>
        <taxon>Arthropoda</taxon>
        <taxon>Hexapoda</taxon>
        <taxon>Insecta</taxon>
        <taxon>Pterygota</taxon>
        <taxon>Neoptera</taxon>
        <taxon>Endopterygota</taxon>
        <taxon>Lepidoptera</taxon>
        <taxon>Glossata</taxon>
        <taxon>Ditrysia</taxon>
        <taxon>Papilionoidea</taxon>
        <taxon>Pieridae</taxon>
        <taxon>Pierinae</taxon>
        <taxon>Pieris</taxon>
    </lineage>
</organism>
<dbReference type="SUPFAM" id="SSF50494">
    <property type="entry name" value="Trypsin-like serine proteases"/>
    <property type="match status" value="1"/>
</dbReference>
<keyword evidence="2" id="KW-0800">Toxin</keyword>
<keyword evidence="12" id="KW-0732">Signal</keyword>
<dbReference type="PRINTS" id="PR00722">
    <property type="entry name" value="CHYMOTRYPSIN"/>
</dbReference>
<comment type="function">
    <text evidence="9">Fibrinolytic activity; shows preferential cleavage of Arg-Gly bonds in all three fibrinogen chains. Contact with the caterpillars causes severe bleeding, due the anticoagulant effect of the protein.</text>
</comment>
<dbReference type="CDD" id="cd00190">
    <property type="entry name" value="Tryp_SPc"/>
    <property type="match status" value="1"/>
</dbReference>
<evidence type="ECO:0000256" key="3">
    <source>
        <dbReference type="ARBA" id="ARBA00022670"/>
    </source>
</evidence>
<evidence type="ECO:0000256" key="8">
    <source>
        <dbReference type="ARBA" id="ARBA00024195"/>
    </source>
</evidence>
<keyword evidence="10" id="KW-1205">Fibrinolytic toxin</keyword>
<dbReference type="InterPro" id="IPR018114">
    <property type="entry name" value="TRYPSIN_HIS"/>
</dbReference>
<dbReference type="PROSITE" id="PS50240">
    <property type="entry name" value="TRYPSIN_DOM"/>
    <property type="match status" value="1"/>
</dbReference>
<feature type="chain" id="PRO_5032581290" description="Peptidase S1 domain-containing protein" evidence="12">
    <location>
        <begin position="18"/>
        <end position="268"/>
    </location>
</feature>
<dbReference type="GO" id="GO:0005576">
    <property type="term" value="C:extracellular region"/>
    <property type="evidence" value="ECO:0007669"/>
    <property type="project" value="UniProtKB-SubCell"/>
</dbReference>
<dbReference type="SMART" id="SM00020">
    <property type="entry name" value="Tryp_SPc"/>
    <property type="match status" value="1"/>
</dbReference>
<sequence>MFLHFGILLLLSQGLLGEVDVSEAIDGDSRIIGGQDATPGIAKYQVSIRVHENGTEVHHCGGSILNEEYVLTAAHCVYNEKIEDLSMVVGSHTIDKGGDRYKIKKLIPHENFDKRSVKNDIGIVHIEGKFKFSDKVQPIELLKAMAPIGKKCLLTGWGYVDYIKYIKPNHLQMLELETISNEDCSKRLRYAHIPRQLWQVDAGQLCAKHPNHKGGCYGDSGGALVIQDDKNKTLQIGVVSYGIPCGKDFPDVYASVHGYYDWIQSKIK</sequence>